<evidence type="ECO:0000256" key="8">
    <source>
        <dbReference type="ARBA" id="ARBA00022801"/>
    </source>
</evidence>
<comment type="similarity">
    <text evidence="2">Belongs to the uracil-DNA glycosylase (UDG) superfamily. Type 4 (UDGa) family.</text>
</comment>
<evidence type="ECO:0000256" key="10">
    <source>
        <dbReference type="ARBA" id="ARBA00023014"/>
    </source>
</evidence>
<dbReference type="InterPro" id="IPR036895">
    <property type="entry name" value="Uracil-DNA_glycosylase-like_sf"/>
</dbReference>
<keyword evidence="10" id="KW-0411">Iron-sulfur</keyword>
<dbReference type="GO" id="GO:0046872">
    <property type="term" value="F:metal ion binding"/>
    <property type="evidence" value="ECO:0007669"/>
    <property type="project" value="UniProtKB-KW"/>
</dbReference>
<name>A0AAU7C9Y1_9BACT</name>
<dbReference type="AlphaFoldDB" id="A0AAU7C9Y1"/>
<feature type="domain" description="Uracil-DNA glycosylase-like" evidence="13">
    <location>
        <begin position="161"/>
        <end position="308"/>
    </location>
</feature>
<evidence type="ECO:0000256" key="2">
    <source>
        <dbReference type="ARBA" id="ARBA00006521"/>
    </source>
</evidence>
<evidence type="ECO:0000259" key="13">
    <source>
        <dbReference type="SMART" id="SM00986"/>
    </source>
</evidence>
<evidence type="ECO:0000256" key="1">
    <source>
        <dbReference type="ARBA" id="ARBA00001400"/>
    </source>
</evidence>
<dbReference type="RefSeq" id="WP_406695014.1">
    <property type="nucleotide sequence ID" value="NZ_CP155447.1"/>
</dbReference>
<dbReference type="GO" id="GO:0004844">
    <property type="term" value="F:uracil DNA N-glycosylase activity"/>
    <property type="evidence" value="ECO:0007669"/>
    <property type="project" value="UniProtKB-EC"/>
</dbReference>
<dbReference type="InterPro" id="IPR005273">
    <property type="entry name" value="Ura-DNA_glyco_family4"/>
</dbReference>
<evidence type="ECO:0000256" key="5">
    <source>
        <dbReference type="ARBA" id="ARBA00022485"/>
    </source>
</evidence>
<dbReference type="SMART" id="SM00986">
    <property type="entry name" value="UDG"/>
    <property type="match status" value="1"/>
</dbReference>
<dbReference type="PANTHER" id="PTHR33693">
    <property type="entry name" value="TYPE-5 URACIL-DNA GLYCOSYLASE"/>
    <property type="match status" value="1"/>
</dbReference>
<evidence type="ECO:0000256" key="6">
    <source>
        <dbReference type="ARBA" id="ARBA00022723"/>
    </source>
</evidence>
<gene>
    <name evidence="14" type="ORF">V5E97_28635</name>
</gene>
<keyword evidence="5" id="KW-0004">4Fe-4S</keyword>
<evidence type="ECO:0000256" key="11">
    <source>
        <dbReference type="ARBA" id="ARBA00023204"/>
    </source>
</evidence>
<evidence type="ECO:0000256" key="9">
    <source>
        <dbReference type="ARBA" id="ARBA00023004"/>
    </source>
</evidence>
<dbReference type="EC" id="3.2.2.27" evidence="3"/>
<sequence length="324" mass="35739">MGWEIEEGRNAVSDEQQRERGRILREVRQRLESLGRSGVDRIPTPVIPDVAPFVSSLAAMPEAPTARVEVEPVRQPLPTPAPTPRVQAEVEVEPVRRPVTAPKPARAPIVLPPSSLFGASERAKTIVPPAERPAQLAALAAEVSVCQRCPHLAASRTQTVFGSGSPTARLMFIGEAPGADEDRTGEPFVGRAGMLLTDMITKGMGLQRSEVYIANILKSRPPENRDPTPEEIAHCLPYLDRQIEIVRPEFLCLLGRIAAQSLLETALSLGRLRGKWHRCRGVLTMVTYHPSYLLRAPASKKDAWDDLQMLMKQMGLNLPTREKR</sequence>
<accession>A0AAU7C9Y1</accession>
<dbReference type="GO" id="GO:0051539">
    <property type="term" value="F:4 iron, 4 sulfur cluster binding"/>
    <property type="evidence" value="ECO:0007669"/>
    <property type="project" value="UniProtKB-KW"/>
</dbReference>
<dbReference type="SMART" id="SM00987">
    <property type="entry name" value="UreE_C"/>
    <property type="match status" value="1"/>
</dbReference>
<organism evidence="14">
    <name type="scientific">Singulisphaera sp. Ch08</name>
    <dbReference type="NCBI Taxonomy" id="3120278"/>
    <lineage>
        <taxon>Bacteria</taxon>
        <taxon>Pseudomonadati</taxon>
        <taxon>Planctomycetota</taxon>
        <taxon>Planctomycetia</taxon>
        <taxon>Isosphaerales</taxon>
        <taxon>Isosphaeraceae</taxon>
        <taxon>Singulisphaera</taxon>
    </lineage>
</organism>
<dbReference type="EMBL" id="CP155447">
    <property type="protein sequence ID" value="XBH02272.1"/>
    <property type="molecule type" value="Genomic_DNA"/>
</dbReference>
<reference evidence="14" key="1">
    <citation type="submission" date="2024-05" db="EMBL/GenBank/DDBJ databases">
        <title>Planctomycetes of the genus Singulisphaera possess chitinolytic capabilities.</title>
        <authorList>
            <person name="Ivanova A."/>
        </authorList>
    </citation>
    <scope>NUCLEOTIDE SEQUENCE</scope>
    <source>
        <strain evidence="14">Ch08T</strain>
    </source>
</reference>
<dbReference type="SUPFAM" id="SSF52141">
    <property type="entry name" value="Uracil-DNA glycosylase-like"/>
    <property type="match status" value="1"/>
</dbReference>
<keyword evidence="7" id="KW-0227">DNA damage</keyword>
<dbReference type="InterPro" id="IPR051536">
    <property type="entry name" value="UDG_Type-4/5"/>
</dbReference>
<dbReference type="NCBIfam" id="TIGR00758">
    <property type="entry name" value="UDG_fam4"/>
    <property type="match status" value="1"/>
</dbReference>
<protein>
    <recommendedName>
        <fullName evidence="4">Type-4 uracil-DNA glycosylase</fullName>
        <ecNumber evidence="3">3.2.2.27</ecNumber>
    </recommendedName>
</protein>
<proteinExistence type="inferred from homology"/>
<comment type="catalytic activity">
    <reaction evidence="1">
        <text>Hydrolyzes single-stranded DNA or mismatched double-stranded DNA and polynucleotides, releasing free uracil.</text>
        <dbReference type="EC" id="3.2.2.27"/>
    </reaction>
</comment>
<keyword evidence="8" id="KW-0378">Hydrolase</keyword>
<evidence type="ECO:0000256" key="12">
    <source>
        <dbReference type="SAM" id="MobiDB-lite"/>
    </source>
</evidence>
<dbReference type="GO" id="GO:0006281">
    <property type="term" value="P:DNA repair"/>
    <property type="evidence" value="ECO:0007669"/>
    <property type="project" value="UniProtKB-KW"/>
</dbReference>
<keyword evidence="6" id="KW-0479">Metal-binding</keyword>
<feature type="region of interest" description="Disordered" evidence="12">
    <location>
        <begin position="1"/>
        <end position="20"/>
    </location>
</feature>
<keyword evidence="9" id="KW-0408">Iron</keyword>
<evidence type="ECO:0000256" key="4">
    <source>
        <dbReference type="ARBA" id="ARBA00019403"/>
    </source>
</evidence>
<evidence type="ECO:0000313" key="14">
    <source>
        <dbReference type="EMBL" id="XBH02272.1"/>
    </source>
</evidence>
<dbReference type="CDD" id="cd10030">
    <property type="entry name" value="UDG-F4_TTUDGA_SPO1dp_like"/>
    <property type="match status" value="1"/>
</dbReference>
<dbReference type="PANTHER" id="PTHR33693:SF1">
    <property type="entry name" value="TYPE-4 URACIL-DNA GLYCOSYLASE"/>
    <property type="match status" value="1"/>
</dbReference>
<dbReference type="Pfam" id="PF03167">
    <property type="entry name" value="UDG"/>
    <property type="match status" value="1"/>
</dbReference>
<dbReference type="InterPro" id="IPR005122">
    <property type="entry name" value="Uracil-DNA_glycosylase-like"/>
</dbReference>
<dbReference type="Gene3D" id="3.40.470.10">
    <property type="entry name" value="Uracil-DNA glycosylase-like domain"/>
    <property type="match status" value="1"/>
</dbReference>
<keyword evidence="11" id="KW-0234">DNA repair</keyword>
<evidence type="ECO:0000256" key="3">
    <source>
        <dbReference type="ARBA" id="ARBA00012030"/>
    </source>
</evidence>
<evidence type="ECO:0000256" key="7">
    <source>
        <dbReference type="ARBA" id="ARBA00022763"/>
    </source>
</evidence>